<evidence type="ECO:0000256" key="5">
    <source>
        <dbReference type="ARBA" id="ARBA00022692"/>
    </source>
</evidence>
<dbReference type="Pfam" id="PF02386">
    <property type="entry name" value="TrkH"/>
    <property type="match status" value="1"/>
</dbReference>
<evidence type="ECO:0000256" key="4">
    <source>
        <dbReference type="ARBA" id="ARBA00022538"/>
    </source>
</evidence>
<dbReference type="AlphaFoldDB" id="A0A560AVT2"/>
<comment type="subcellular location">
    <subcellularLocation>
        <location evidence="10">Cell inner membrane</location>
        <topology evidence="10">Multi-pass membrane protein</topology>
    </subcellularLocation>
    <subcellularLocation>
        <location evidence="1">Cell membrane</location>
        <topology evidence="1">Multi-pass membrane protein</topology>
    </subcellularLocation>
</comment>
<evidence type="ECO:0000256" key="8">
    <source>
        <dbReference type="ARBA" id="ARBA00023065"/>
    </source>
</evidence>
<feature type="transmembrane region" description="Helical" evidence="12">
    <location>
        <begin position="331"/>
        <end position="349"/>
    </location>
</feature>
<feature type="transmembrane region" description="Helical" evidence="12">
    <location>
        <begin position="427"/>
        <end position="445"/>
    </location>
</feature>
<keyword evidence="9 10" id="KW-0472">Membrane</keyword>
<keyword evidence="8 10" id="KW-0406">Ion transport</keyword>
<feature type="transmembrane region" description="Helical" evidence="12">
    <location>
        <begin position="465"/>
        <end position="489"/>
    </location>
</feature>
<protein>
    <recommendedName>
        <fullName evidence="10">Trk system potassium uptake protein</fullName>
    </recommendedName>
</protein>
<keyword evidence="10" id="KW-0997">Cell inner membrane</keyword>
<keyword evidence="4 10" id="KW-0633">Potassium transport</keyword>
<evidence type="ECO:0000256" key="12">
    <source>
        <dbReference type="SAM" id="Phobius"/>
    </source>
</evidence>
<dbReference type="Proteomes" id="UP000316083">
    <property type="component" value="Unassembled WGS sequence"/>
</dbReference>
<feature type="transmembrane region" description="Helical" evidence="12">
    <location>
        <begin position="12"/>
        <end position="35"/>
    </location>
</feature>
<feature type="transmembrane region" description="Helical" evidence="12">
    <location>
        <begin position="399"/>
        <end position="420"/>
    </location>
</feature>
<keyword evidence="11" id="KW-0479">Metal-binding</keyword>
<keyword evidence="5 12" id="KW-0812">Transmembrane</keyword>
<comment type="caution">
    <text evidence="13">The sequence shown here is derived from an EMBL/GenBank/DDBJ whole genome shotgun (WGS) entry which is preliminary data.</text>
</comment>
<feature type="transmembrane region" description="Helical" evidence="12">
    <location>
        <begin position="188"/>
        <end position="209"/>
    </location>
</feature>
<evidence type="ECO:0000256" key="1">
    <source>
        <dbReference type="ARBA" id="ARBA00004651"/>
    </source>
</evidence>
<feature type="binding site" evidence="11">
    <location>
        <position position="227"/>
    </location>
    <ligand>
        <name>K(+)</name>
        <dbReference type="ChEBI" id="CHEBI:29103"/>
    </ligand>
</feature>
<evidence type="ECO:0000256" key="10">
    <source>
        <dbReference type="PIRNR" id="PIRNR006247"/>
    </source>
</evidence>
<evidence type="ECO:0000256" key="11">
    <source>
        <dbReference type="PIRSR" id="PIRSR006247-1"/>
    </source>
</evidence>
<feature type="transmembrane region" description="Helical" evidence="12">
    <location>
        <begin position="47"/>
        <end position="67"/>
    </location>
</feature>
<evidence type="ECO:0000256" key="3">
    <source>
        <dbReference type="ARBA" id="ARBA00022475"/>
    </source>
</evidence>
<gene>
    <name evidence="13" type="ORF">FBZ82_110160</name>
</gene>
<keyword evidence="7 12" id="KW-1133">Transmembrane helix</keyword>
<dbReference type="GO" id="GO:0015379">
    <property type="term" value="F:potassium:chloride symporter activity"/>
    <property type="evidence" value="ECO:0007669"/>
    <property type="project" value="InterPro"/>
</dbReference>
<evidence type="ECO:0000313" key="14">
    <source>
        <dbReference type="Proteomes" id="UP000316083"/>
    </source>
</evidence>
<keyword evidence="3 10" id="KW-1003">Cell membrane</keyword>
<feature type="transmembrane region" description="Helical" evidence="12">
    <location>
        <begin position="243"/>
        <end position="263"/>
    </location>
</feature>
<feature type="transmembrane region" description="Helical" evidence="12">
    <location>
        <begin position="283"/>
        <end position="306"/>
    </location>
</feature>
<dbReference type="PANTHER" id="PTHR32024:SF3">
    <property type="entry name" value="TRK SYSTEM POTASSIUM UPTAKE PROTEIN"/>
    <property type="match status" value="1"/>
</dbReference>
<feature type="transmembrane region" description="Helical" evidence="12">
    <location>
        <begin position="141"/>
        <end position="161"/>
    </location>
</feature>
<proteinExistence type="inferred from homology"/>
<organism evidence="13 14">
    <name type="scientific">Azospirillum brasilense</name>
    <dbReference type="NCBI Taxonomy" id="192"/>
    <lineage>
        <taxon>Bacteria</taxon>
        <taxon>Pseudomonadati</taxon>
        <taxon>Pseudomonadota</taxon>
        <taxon>Alphaproteobacteria</taxon>
        <taxon>Rhodospirillales</taxon>
        <taxon>Azospirillaceae</taxon>
        <taxon>Azospirillum</taxon>
    </lineage>
</organism>
<dbReference type="GO" id="GO:0005886">
    <property type="term" value="C:plasma membrane"/>
    <property type="evidence" value="ECO:0007669"/>
    <property type="project" value="UniProtKB-SubCell"/>
</dbReference>
<feature type="binding site" evidence="11">
    <location>
        <position position="324"/>
    </location>
    <ligand>
        <name>K(+)</name>
        <dbReference type="ChEBI" id="CHEBI:29103"/>
    </ligand>
</feature>
<comment type="similarity">
    <text evidence="10">Belongs to the TrkH potassium transport family.</text>
</comment>
<dbReference type="PANTHER" id="PTHR32024">
    <property type="entry name" value="TRK SYSTEM POTASSIUM UPTAKE PROTEIN TRKG-RELATED"/>
    <property type="match status" value="1"/>
</dbReference>
<sequence length="491" mass="51531">MGKDVGNGIALGPVFHIIGILLTILGLGMLVPALADAAVGNRDWTAFVGSSAATLAVSGGMVLATSSKEHARFTVKQHFLLTTLSWCVLAAFGALPFMISAAHLSFTDAYYEAMSGLSTTGGTVIVGLDDAPPGVLLWRSLLNWFGGVGIIVMAIAVLPILRVGGMQLFRTESSDKGDKPFATVQDTAGAIAMIYLALTILSAVAYHLAGMTWFDAINHAMASIATGGFSTKDASLGWFDSHAVLWVATVSMIGGALPLTWYIRLLRGQRNAPVFGDSQVNALLAILLVAGVAMTLWAFAVVGLPFRDALSHSAVNVTSIITGTGFVSTDYSTWGSFAVVAFFFFYFIGGCTGSTAGSIKVFRWQVLALSMLNQMQRMLKPNRVLVPLYQGKVLDEDVVGSVINLAFAFMAAFGILSLLVAAMGVDYLSAASAVASALANAGPGLGPVVGPAGTMAPLPDAAKWVLSFAMLLGRLEVFTVLVLILPSFWRD</sequence>
<dbReference type="EMBL" id="VITF01000010">
    <property type="protein sequence ID" value="TWA64468.1"/>
    <property type="molecule type" value="Genomic_DNA"/>
</dbReference>
<feature type="binding site" evidence="11">
    <location>
        <position position="119"/>
    </location>
    <ligand>
        <name>K(+)</name>
        <dbReference type="ChEBI" id="CHEBI:29103"/>
    </ligand>
</feature>
<keyword evidence="6 10" id="KW-0630">Potassium</keyword>
<evidence type="ECO:0000256" key="9">
    <source>
        <dbReference type="ARBA" id="ARBA00023136"/>
    </source>
</evidence>
<keyword evidence="2 10" id="KW-0813">Transport</keyword>
<reference evidence="13 14" key="1">
    <citation type="submission" date="2019-06" db="EMBL/GenBank/DDBJ databases">
        <title>Genomic Encyclopedia of Type Strains, Phase IV (KMG-V): Genome sequencing to study the core and pangenomes of soil and plant-associated prokaryotes.</title>
        <authorList>
            <person name="Whitman W."/>
        </authorList>
    </citation>
    <scope>NUCLEOTIDE SEQUENCE [LARGE SCALE GENOMIC DNA]</scope>
    <source>
        <strain evidence="13 14">BR 11796</strain>
    </source>
</reference>
<comment type="function">
    <text evidence="10">Low-affinity potassium transport system. Interacts with Trk system potassium uptake protein TrkA.</text>
</comment>
<name>A0A560AVT2_AZOBR</name>
<evidence type="ECO:0000256" key="6">
    <source>
        <dbReference type="ARBA" id="ARBA00022958"/>
    </source>
</evidence>
<evidence type="ECO:0000313" key="13">
    <source>
        <dbReference type="EMBL" id="TWA64468.1"/>
    </source>
</evidence>
<accession>A0A560AVT2</accession>
<evidence type="ECO:0000256" key="2">
    <source>
        <dbReference type="ARBA" id="ARBA00022448"/>
    </source>
</evidence>
<dbReference type="GO" id="GO:0046872">
    <property type="term" value="F:metal ion binding"/>
    <property type="evidence" value="ECO:0007669"/>
    <property type="project" value="UniProtKB-KW"/>
</dbReference>
<dbReference type="PIRSF" id="PIRSF006247">
    <property type="entry name" value="TrkH"/>
    <property type="match status" value="1"/>
</dbReference>
<dbReference type="InterPro" id="IPR004772">
    <property type="entry name" value="TrkH"/>
</dbReference>
<dbReference type="InterPro" id="IPR003445">
    <property type="entry name" value="Cat_transpt"/>
</dbReference>
<dbReference type="RefSeq" id="WP_247883311.1">
    <property type="nucleotide sequence ID" value="NZ_VITF01000010.1"/>
</dbReference>
<evidence type="ECO:0000256" key="7">
    <source>
        <dbReference type="ARBA" id="ARBA00022989"/>
    </source>
</evidence>
<feature type="binding site" evidence="11">
    <location>
        <position position="440"/>
    </location>
    <ligand>
        <name>K(+)</name>
        <dbReference type="ChEBI" id="CHEBI:29103"/>
    </ligand>
</feature>
<feature type="binding site" evidence="11">
    <location>
        <position position="120"/>
    </location>
    <ligand>
        <name>K(+)</name>
        <dbReference type="ChEBI" id="CHEBI:29103"/>
    </ligand>
</feature>
<feature type="transmembrane region" description="Helical" evidence="12">
    <location>
        <begin position="79"/>
        <end position="99"/>
    </location>
</feature>